<protein>
    <submittedName>
        <fullName evidence="2">Uncharacterized protein</fullName>
    </submittedName>
</protein>
<reference evidence="2" key="1">
    <citation type="journal article" date="2015" name="Nature">
        <title>Complex archaea that bridge the gap between prokaryotes and eukaryotes.</title>
        <authorList>
            <person name="Spang A."/>
            <person name="Saw J.H."/>
            <person name="Jorgensen S.L."/>
            <person name="Zaremba-Niedzwiedzka K."/>
            <person name="Martijn J."/>
            <person name="Lind A.E."/>
            <person name="van Eijk R."/>
            <person name="Schleper C."/>
            <person name="Guy L."/>
            <person name="Ettema T.J."/>
        </authorList>
    </citation>
    <scope>NUCLEOTIDE SEQUENCE</scope>
</reference>
<sequence>MGSNKYGITFLVGGILILSYLLFTFIAGTVYIMNNYQYIHSNQHWNQVGGLPLNLISNFLLIVIFVLVFIIPGVFLIKTKKAVN</sequence>
<name>A0A0F9JIH4_9ZZZZ</name>
<keyword evidence="1" id="KW-0812">Transmembrane</keyword>
<accession>A0A0F9JIH4</accession>
<evidence type="ECO:0000256" key="1">
    <source>
        <dbReference type="SAM" id="Phobius"/>
    </source>
</evidence>
<feature type="transmembrane region" description="Helical" evidence="1">
    <location>
        <begin position="7"/>
        <end position="33"/>
    </location>
</feature>
<comment type="caution">
    <text evidence="2">The sequence shown here is derived from an EMBL/GenBank/DDBJ whole genome shotgun (WGS) entry which is preliminary data.</text>
</comment>
<dbReference type="AlphaFoldDB" id="A0A0F9JIH4"/>
<evidence type="ECO:0000313" key="2">
    <source>
        <dbReference type="EMBL" id="KKM69669.1"/>
    </source>
</evidence>
<keyword evidence="1" id="KW-0472">Membrane</keyword>
<feature type="transmembrane region" description="Helical" evidence="1">
    <location>
        <begin position="53"/>
        <end position="77"/>
    </location>
</feature>
<organism evidence="2">
    <name type="scientific">marine sediment metagenome</name>
    <dbReference type="NCBI Taxonomy" id="412755"/>
    <lineage>
        <taxon>unclassified sequences</taxon>
        <taxon>metagenomes</taxon>
        <taxon>ecological metagenomes</taxon>
    </lineage>
</organism>
<dbReference type="EMBL" id="LAZR01009950">
    <property type="protein sequence ID" value="KKM69669.1"/>
    <property type="molecule type" value="Genomic_DNA"/>
</dbReference>
<keyword evidence="1" id="KW-1133">Transmembrane helix</keyword>
<gene>
    <name evidence="2" type="ORF">LCGC14_1448450</name>
</gene>
<proteinExistence type="predicted"/>